<dbReference type="PANTHER" id="PTHR10907">
    <property type="entry name" value="REGUCALCIN"/>
    <property type="match status" value="1"/>
</dbReference>
<dbReference type="Gene3D" id="2.120.10.30">
    <property type="entry name" value="TolB, C-terminal domain"/>
    <property type="match status" value="1"/>
</dbReference>
<keyword evidence="4" id="KW-1185">Reference proteome</keyword>
<gene>
    <name evidence="3" type="ORF">GCM10009533_40190</name>
</gene>
<evidence type="ECO:0000313" key="3">
    <source>
        <dbReference type="EMBL" id="GAA0536936.1"/>
    </source>
</evidence>
<dbReference type="PANTHER" id="PTHR10907:SF47">
    <property type="entry name" value="REGUCALCIN"/>
    <property type="match status" value="1"/>
</dbReference>
<sequence length="272" mass="28818">MPAAARHGYAPVWDTGTDSLLWVDVPARTVHRMTVDRVDHSMEVPQAVSSARPRSRGGLVLHLAEGVALFDADGEHRVWLVYWARDGVRGGATAIDRKGRLWASTVREDESGDGWLARVTDDGAAKIALDGLAAACGVGWSPDDARMYFADSATGRVDVLDFDVAAGTATGRRPLCEVGGEPAGLCVDADGCVWVAVRDAAQIRRYTPEGELDRCVELPVRRPTDCCFGGPDLTDLYVTSARDGVSDPGDTDGAVLVVPGIGTGLRTPAFTG</sequence>
<dbReference type="EMBL" id="BAAAGS010000027">
    <property type="protein sequence ID" value="GAA0536936.1"/>
    <property type="molecule type" value="Genomic_DNA"/>
</dbReference>
<proteinExistence type="inferred from homology"/>
<dbReference type="Proteomes" id="UP001500729">
    <property type="component" value="Unassembled WGS sequence"/>
</dbReference>
<dbReference type="InterPro" id="IPR013658">
    <property type="entry name" value="SGL"/>
</dbReference>
<evidence type="ECO:0000259" key="2">
    <source>
        <dbReference type="Pfam" id="PF08450"/>
    </source>
</evidence>
<dbReference type="SUPFAM" id="SSF63829">
    <property type="entry name" value="Calcium-dependent phosphotriesterase"/>
    <property type="match status" value="1"/>
</dbReference>
<dbReference type="InterPro" id="IPR005511">
    <property type="entry name" value="SMP-30"/>
</dbReference>
<dbReference type="Pfam" id="PF08450">
    <property type="entry name" value="SGL"/>
    <property type="match status" value="1"/>
</dbReference>
<accession>A0ABN1D860</accession>
<dbReference type="PRINTS" id="PR01790">
    <property type="entry name" value="SMP30FAMILY"/>
</dbReference>
<comment type="similarity">
    <text evidence="1">Belongs to the SMP-30/CGR1 family.</text>
</comment>
<comment type="caution">
    <text evidence="3">The sequence shown here is derived from an EMBL/GenBank/DDBJ whole genome shotgun (WGS) entry which is preliminary data.</text>
</comment>
<name>A0ABN1D860_SACER</name>
<dbReference type="InterPro" id="IPR011042">
    <property type="entry name" value="6-blade_b-propeller_TolB-like"/>
</dbReference>
<evidence type="ECO:0000313" key="4">
    <source>
        <dbReference type="Proteomes" id="UP001500729"/>
    </source>
</evidence>
<reference evidence="3 4" key="1">
    <citation type="journal article" date="2019" name="Int. J. Syst. Evol. Microbiol.">
        <title>The Global Catalogue of Microorganisms (GCM) 10K type strain sequencing project: providing services to taxonomists for standard genome sequencing and annotation.</title>
        <authorList>
            <consortium name="The Broad Institute Genomics Platform"/>
            <consortium name="The Broad Institute Genome Sequencing Center for Infectious Disease"/>
            <person name="Wu L."/>
            <person name="Ma J."/>
        </authorList>
    </citation>
    <scope>NUCLEOTIDE SEQUENCE [LARGE SCALE GENOMIC DNA]</scope>
    <source>
        <strain evidence="3 4">JCM 10303</strain>
    </source>
</reference>
<protein>
    <submittedName>
        <fullName evidence="3">SMP-30/gluconolactonase/LRE family protein</fullName>
    </submittedName>
</protein>
<organism evidence="3 4">
    <name type="scientific">Saccharopolyspora erythraea</name>
    <name type="common">Streptomyces erythraeus</name>
    <dbReference type="NCBI Taxonomy" id="1836"/>
    <lineage>
        <taxon>Bacteria</taxon>
        <taxon>Bacillati</taxon>
        <taxon>Actinomycetota</taxon>
        <taxon>Actinomycetes</taxon>
        <taxon>Pseudonocardiales</taxon>
        <taxon>Pseudonocardiaceae</taxon>
        <taxon>Saccharopolyspora</taxon>
    </lineage>
</organism>
<evidence type="ECO:0000256" key="1">
    <source>
        <dbReference type="ARBA" id="ARBA00008853"/>
    </source>
</evidence>
<feature type="domain" description="SMP-30/Gluconolactonase/LRE-like region" evidence="2">
    <location>
        <begin position="10"/>
        <end position="242"/>
    </location>
</feature>